<gene>
    <name evidence="2" type="ORF">KFK09_017463</name>
</gene>
<evidence type="ECO:0000313" key="3">
    <source>
        <dbReference type="Proteomes" id="UP000829196"/>
    </source>
</evidence>
<comment type="caution">
    <text evidence="2">The sequence shown here is derived from an EMBL/GenBank/DDBJ whole genome shotgun (WGS) entry which is preliminary data.</text>
</comment>
<evidence type="ECO:0000256" key="1">
    <source>
        <dbReference type="SAM" id="MobiDB-lite"/>
    </source>
</evidence>
<proteinExistence type="predicted"/>
<feature type="region of interest" description="Disordered" evidence="1">
    <location>
        <begin position="66"/>
        <end position="92"/>
    </location>
</feature>
<organism evidence="2 3">
    <name type="scientific">Dendrobium nobile</name>
    <name type="common">Orchid</name>
    <dbReference type="NCBI Taxonomy" id="94219"/>
    <lineage>
        <taxon>Eukaryota</taxon>
        <taxon>Viridiplantae</taxon>
        <taxon>Streptophyta</taxon>
        <taxon>Embryophyta</taxon>
        <taxon>Tracheophyta</taxon>
        <taxon>Spermatophyta</taxon>
        <taxon>Magnoliopsida</taxon>
        <taxon>Liliopsida</taxon>
        <taxon>Asparagales</taxon>
        <taxon>Orchidaceae</taxon>
        <taxon>Epidendroideae</taxon>
        <taxon>Malaxideae</taxon>
        <taxon>Dendrobiinae</taxon>
        <taxon>Dendrobium</taxon>
    </lineage>
</organism>
<dbReference type="AlphaFoldDB" id="A0A8T3B2D1"/>
<name>A0A8T3B2D1_DENNO</name>
<accession>A0A8T3B2D1</accession>
<sequence>MQCDEYSTIACICNPFQSKLHFTAFSNVFSLIPDLVNPRPIYEILPKKRAKVVKDRYLRCEQAPVVTSDPASSNCRDFPSDRKERRRRRRKS</sequence>
<reference evidence="2" key="1">
    <citation type="journal article" date="2022" name="Front. Genet.">
        <title>Chromosome-Scale Assembly of the Dendrobium nobile Genome Provides Insights Into the Molecular Mechanism of the Biosynthesis of the Medicinal Active Ingredient of Dendrobium.</title>
        <authorList>
            <person name="Xu Q."/>
            <person name="Niu S.-C."/>
            <person name="Li K.-L."/>
            <person name="Zheng P.-J."/>
            <person name="Zhang X.-J."/>
            <person name="Jia Y."/>
            <person name="Liu Y."/>
            <person name="Niu Y.-X."/>
            <person name="Yu L.-H."/>
            <person name="Chen D.-F."/>
            <person name="Zhang G.-Q."/>
        </authorList>
    </citation>
    <scope>NUCLEOTIDE SEQUENCE</scope>
    <source>
        <tissue evidence="2">Leaf</tissue>
    </source>
</reference>
<evidence type="ECO:0000313" key="2">
    <source>
        <dbReference type="EMBL" id="KAI0502510.1"/>
    </source>
</evidence>
<keyword evidence="3" id="KW-1185">Reference proteome</keyword>
<dbReference type="Proteomes" id="UP000829196">
    <property type="component" value="Unassembled WGS sequence"/>
</dbReference>
<dbReference type="EMBL" id="JAGYWB010000012">
    <property type="protein sequence ID" value="KAI0502510.1"/>
    <property type="molecule type" value="Genomic_DNA"/>
</dbReference>
<protein>
    <submittedName>
        <fullName evidence="2">Uncharacterized protein</fullName>
    </submittedName>
</protein>